<proteinExistence type="predicted"/>
<keyword evidence="4" id="KW-1185">Reference proteome</keyword>
<keyword evidence="2" id="KW-1133">Transmembrane helix</keyword>
<sequence>MIKIFSLAAGLATGALCSQVPEFSQQYLQRLGGQVDALTAVVLDFDASALASGLGREEALAQLSGAAFLDARQVDMRATFARHARLSDHLLTLRAATPMQRMMMPHRMTDVATFQATWADFTPALPISTAGAVATGSGFIGGWALVGAVLSLIALPFRRGQRNVAPKQTHARIKADPPVARPTPPVAAKSHIRPLAGAKR</sequence>
<evidence type="ECO:0000313" key="3">
    <source>
        <dbReference type="EMBL" id="SFR34655.1"/>
    </source>
</evidence>
<dbReference type="AlphaFoldDB" id="A0A1I6FXH9"/>
<dbReference type="EMBL" id="FOYP01000001">
    <property type="protein sequence ID" value="SFR34655.1"/>
    <property type="molecule type" value="Genomic_DNA"/>
</dbReference>
<dbReference type="Proteomes" id="UP000199478">
    <property type="component" value="Unassembled WGS sequence"/>
</dbReference>
<reference evidence="4" key="1">
    <citation type="submission" date="2016-10" db="EMBL/GenBank/DDBJ databases">
        <authorList>
            <person name="Varghese N."/>
            <person name="Submissions S."/>
        </authorList>
    </citation>
    <scope>NUCLEOTIDE SEQUENCE [LARGE SCALE GENOMIC DNA]</scope>
    <source>
        <strain evidence="4">DSM 26879</strain>
    </source>
</reference>
<name>A0A1I6FXH9_9RHOB</name>
<dbReference type="OrthoDB" id="193051at2"/>
<evidence type="ECO:0000313" key="4">
    <source>
        <dbReference type="Proteomes" id="UP000199478"/>
    </source>
</evidence>
<keyword evidence="2" id="KW-0812">Transmembrane</keyword>
<keyword evidence="2" id="KW-0472">Membrane</keyword>
<feature type="transmembrane region" description="Helical" evidence="2">
    <location>
        <begin position="138"/>
        <end position="157"/>
    </location>
</feature>
<dbReference type="InterPro" id="IPR022584">
    <property type="entry name" value="DUF2937"/>
</dbReference>
<accession>A0A1I6FXH9</accession>
<protein>
    <recommendedName>
        <fullName evidence="5">DUF2937 family protein</fullName>
    </recommendedName>
</protein>
<dbReference type="STRING" id="390270.SAMN04488005_0687"/>
<dbReference type="RefSeq" id="WP_090196464.1">
    <property type="nucleotide sequence ID" value="NZ_FOYP01000001.1"/>
</dbReference>
<evidence type="ECO:0000256" key="2">
    <source>
        <dbReference type="SAM" id="Phobius"/>
    </source>
</evidence>
<evidence type="ECO:0008006" key="5">
    <source>
        <dbReference type="Google" id="ProtNLM"/>
    </source>
</evidence>
<gene>
    <name evidence="3" type="ORF">SAMN04488005_0687</name>
</gene>
<evidence type="ECO:0000256" key="1">
    <source>
        <dbReference type="SAM" id="MobiDB-lite"/>
    </source>
</evidence>
<organism evidence="3 4">
    <name type="scientific">Yoonia tamlensis</name>
    <dbReference type="NCBI Taxonomy" id="390270"/>
    <lineage>
        <taxon>Bacteria</taxon>
        <taxon>Pseudomonadati</taxon>
        <taxon>Pseudomonadota</taxon>
        <taxon>Alphaproteobacteria</taxon>
        <taxon>Rhodobacterales</taxon>
        <taxon>Paracoccaceae</taxon>
        <taxon>Yoonia</taxon>
    </lineage>
</organism>
<dbReference type="Pfam" id="PF11157">
    <property type="entry name" value="DUF2937"/>
    <property type="match status" value="1"/>
</dbReference>
<feature type="region of interest" description="Disordered" evidence="1">
    <location>
        <begin position="165"/>
        <end position="200"/>
    </location>
</feature>